<protein>
    <recommendedName>
        <fullName evidence="1">Methyltransferase type 11 domain-containing protein</fullName>
    </recommendedName>
</protein>
<evidence type="ECO:0000313" key="3">
    <source>
        <dbReference type="Proteomes" id="UP000299794"/>
    </source>
</evidence>
<dbReference type="Gene3D" id="3.40.50.150">
    <property type="entry name" value="Vaccinia Virus protein VP39"/>
    <property type="match status" value="1"/>
</dbReference>
<evidence type="ECO:0000313" key="2">
    <source>
        <dbReference type="EMBL" id="GDZ95223.1"/>
    </source>
</evidence>
<sequence length="326" mass="37093">MLVEDENLILSVDESWSDDHAIGLRGWITSKKGALDKVEIFVGGNSVPITSWHPRPDVEAVYPLYYTKNCGFVVHLPRIAKHQVTFNAEGQGKTFNKTVFFDGSLPPQVNRDLFPEGAGLYGDFTKIVNENHLRVLEIGSRIVSPGSVSQRGFFQGAKSYTGFDYYSDSNTDVVGDAHKLSQYFNNQRFDGIFSLSVLEHLAMPWIVAREISKILEVGGYTFHHTHFTWPTHELPWDFWRFCDAGLKALFSPALGFEVIQAAYHEPMRLHFDRLQSGQESFPTYPVFGGVVILAKKVREVNYDKFRWDVTLDDVLESESYYPKPQP</sequence>
<gene>
    <name evidence="2" type="ORF">PA905_34630</name>
</gene>
<dbReference type="SUPFAM" id="SSF53335">
    <property type="entry name" value="S-adenosyl-L-methionine-dependent methyltransferases"/>
    <property type="match status" value="1"/>
</dbReference>
<dbReference type="Proteomes" id="UP000299794">
    <property type="component" value="Unassembled WGS sequence"/>
</dbReference>
<dbReference type="AlphaFoldDB" id="A0A4P5ZIJ4"/>
<accession>A0A4P5ZIJ4</accession>
<organism evidence="2 3">
    <name type="scientific">Planktothrix agardhii CCAP 1459/11A</name>
    <dbReference type="NCBI Taxonomy" id="282420"/>
    <lineage>
        <taxon>Bacteria</taxon>
        <taxon>Bacillati</taxon>
        <taxon>Cyanobacteriota</taxon>
        <taxon>Cyanophyceae</taxon>
        <taxon>Oscillatoriophycideae</taxon>
        <taxon>Oscillatoriales</taxon>
        <taxon>Microcoleaceae</taxon>
        <taxon>Planktothrix</taxon>
    </lineage>
</organism>
<reference evidence="3" key="1">
    <citation type="submission" date="2019-02" db="EMBL/GenBank/DDBJ databases">
        <title>Draft genome sequence of Planktothrix agardhii NIES-905.</title>
        <authorList>
            <person name="Yamaguchi H."/>
            <person name="Suzuki S."/>
            <person name="Kawachi M."/>
        </authorList>
    </citation>
    <scope>NUCLEOTIDE SEQUENCE [LARGE SCALE GENOMIC DNA]</scope>
    <source>
        <strain evidence="3">CCAP 1459/11A</strain>
    </source>
</reference>
<dbReference type="RefSeq" id="WP_141295284.1">
    <property type="nucleotide sequence ID" value="NZ_BJCD01000054.1"/>
</dbReference>
<proteinExistence type="predicted"/>
<evidence type="ECO:0000259" key="1">
    <source>
        <dbReference type="Pfam" id="PF08241"/>
    </source>
</evidence>
<dbReference type="InterPro" id="IPR013216">
    <property type="entry name" value="Methyltransf_11"/>
</dbReference>
<dbReference type="GO" id="GO:0008757">
    <property type="term" value="F:S-adenosylmethionine-dependent methyltransferase activity"/>
    <property type="evidence" value="ECO:0007669"/>
    <property type="project" value="InterPro"/>
</dbReference>
<comment type="caution">
    <text evidence="2">The sequence shown here is derived from an EMBL/GenBank/DDBJ whole genome shotgun (WGS) entry which is preliminary data.</text>
</comment>
<dbReference type="InterPro" id="IPR029063">
    <property type="entry name" value="SAM-dependent_MTases_sf"/>
</dbReference>
<feature type="domain" description="Methyltransferase type 11" evidence="1">
    <location>
        <begin position="173"/>
        <end position="221"/>
    </location>
</feature>
<dbReference type="Pfam" id="PF08241">
    <property type="entry name" value="Methyltransf_11"/>
    <property type="match status" value="1"/>
</dbReference>
<dbReference type="EMBL" id="BJCD01000054">
    <property type="protein sequence ID" value="GDZ95223.1"/>
    <property type="molecule type" value="Genomic_DNA"/>
</dbReference>
<name>A0A4P5ZIJ4_PLAAG</name>